<reference evidence="9" key="1">
    <citation type="submission" date="2016-06" db="EMBL/GenBank/DDBJ databases">
        <title>Parallel loss of symbiosis genes in relatives of nitrogen-fixing non-legume Parasponia.</title>
        <authorList>
            <person name="Van Velzen R."/>
            <person name="Holmer R."/>
            <person name="Bu F."/>
            <person name="Rutten L."/>
            <person name="Van Zeijl A."/>
            <person name="Liu W."/>
            <person name="Santuari L."/>
            <person name="Cao Q."/>
            <person name="Sharma T."/>
            <person name="Shen D."/>
            <person name="Roswanjaya Y."/>
            <person name="Wardhani T."/>
            <person name="Kalhor M.S."/>
            <person name="Jansen J."/>
            <person name="Van den Hoogen J."/>
            <person name="Gungor B."/>
            <person name="Hartog M."/>
            <person name="Hontelez J."/>
            <person name="Verver J."/>
            <person name="Yang W.-C."/>
            <person name="Schijlen E."/>
            <person name="Repin R."/>
            <person name="Schilthuizen M."/>
            <person name="Schranz E."/>
            <person name="Heidstra R."/>
            <person name="Miyata K."/>
            <person name="Fedorova E."/>
            <person name="Kohlen W."/>
            <person name="Bisseling T."/>
            <person name="Smit S."/>
            <person name="Geurts R."/>
        </authorList>
    </citation>
    <scope>NUCLEOTIDE SEQUENCE [LARGE SCALE GENOMIC DNA]</scope>
    <source>
        <strain evidence="9">cv. RG33-2</strain>
    </source>
</reference>
<dbReference type="OrthoDB" id="756799at2759"/>
<accession>A0A2P5F5B0</accession>
<keyword evidence="2" id="KW-0805">Transcription regulation</keyword>
<keyword evidence="5" id="KW-0539">Nucleus</keyword>
<dbReference type="InParanoid" id="A0A2P5F5B0"/>
<dbReference type="InterPro" id="IPR036576">
    <property type="entry name" value="WRKY_dom_sf"/>
</dbReference>
<evidence type="ECO:0000256" key="5">
    <source>
        <dbReference type="ARBA" id="ARBA00023242"/>
    </source>
</evidence>
<dbReference type="InterPro" id="IPR003657">
    <property type="entry name" value="WRKY_dom"/>
</dbReference>
<evidence type="ECO:0000256" key="2">
    <source>
        <dbReference type="ARBA" id="ARBA00023015"/>
    </source>
</evidence>
<dbReference type="InterPro" id="IPR018872">
    <property type="entry name" value="Zn-cluster-dom"/>
</dbReference>
<dbReference type="GO" id="GO:0043565">
    <property type="term" value="F:sequence-specific DNA binding"/>
    <property type="evidence" value="ECO:0007669"/>
    <property type="project" value="InterPro"/>
</dbReference>
<evidence type="ECO:0000313" key="8">
    <source>
        <dbReference type="EMBL" id="PON92977.1"/>
    </source>
</evidence>
<sequence length="340" mass="38213">MDQIMGKASTFCVSMSSSTPRWDFKVHETAQSSLKRAHQLFNCISDKKQEKSVQEVSLIAQDAIDEFKRLLTLLDNGSLPSDKKRIRKGPLPKTQDINPVELMDSPNSSYKPLTYNSTQPFISRQFFPPKSNIQATTTLIQRSSLSLIREKQKPSYSSDQTSTLVLPSNSIMGLSQFCQQPSNSLISMNGGSIKTHATHYSSSELLTSDVSSSMFSSKRKNGEKSEDASTKCVASTGGCHCSKRRKLKKRRRIRVPSVSNKLADIPPDDYSWRKYGQKPIKGSPYPRSYYKCSSLKGCPARKHVERCLEDPTMLVVTYEGDHNHSRITFQAPNLMIQVQQ</sequence>
<organism evidence="8 9">
    <name type="scientific">Trema orientale</name>
    <name type="common">Charcoal tree</name>
    <name type="synonym">Celtis orientalis</name>
    <dbReference type="NCBI Taxonomy" id="63057"/>
    <lineage>
        <taxon>Eukaryota</taxon>
        <taxon>Viridiplantae</taxon>
        <taxon>Streptophyta</taxon>
        <taxon>Embryophyta</taxon>
        <taxon>Tracheophyta</taxon>
        <taxon>Spermatophyta</taxon>
        <taxon>Magnoliopsida</taxon>
        <taxon>eudicotyledons</taxon>
        <taxon>Gunneridae</taxon>
        <taxon>Pentapetalae</taxon>
        <taxon>rosids</taxon>
        <taxon>fabids</taxon>
        <taxon>Rosales</taxon>
        <taxon>Cannabaceae</taxon>
        <taxon>Trema</taxon>
    </lineage>
</organism>
<comment type="subcellular location">
    <subcellularLocation>
        <location evidence="1">Nucleus</location>
    </subcellularLocation>
</comment>
<keyword evidence="9" id="KW-1185">Reference proteome</keyword>
<evidence type="ECO:0000256" key="1">
    <source>
        <dbReference type="ARBA" id="ARBA00004123"/>
    </source>
</evidence>
<dbReference type="Pfam" id="PF10533">
    <property type="entry name" value="Plant_zn_clust"/>
    <property type="match status" value="1"/>
</dbReference>
<dbReference type="PROSITE" id="PS50811">
    <property type="entry name" value="WRKY"/>
    <property type="match status" value="1"/>
</dbReference>
<evidence type="ECO:0000256" key="4">
    <source>
        <dbReference type="ARBA" id="ARBA00023163"/>
    </source>
</evidence>
<dbReference type="SUPFAM" id="SSF118290">
    <property type="entry name" value="WRKY DNA-binding domain"/>
    <property type="match status" value="1"/>
</dbReference>
<keyword evidence="3" id="KW-0238">DNA-binding</keyword>
<name>A0A2P5F5B0_TREOI</name>
<evidence type="ECO:0000256" key="3">
    <source>
        <dbReference type="ARBA" id="ARBA00023125"/>
    </source>
</evidence>
<evidence type="ECO:0000313" key="9">
    <source>
        <dbReference type="Proteomes" id="UP000237000"/>
    </source>
</evidence>
<comment type="caution">
    <text evidence="8">The sequence shown here is derived from an EMBL/GenBank/DDBJ whole genome shotgun (WGS) entry which is preliminary data.</text>
</comment>
<dbReference type="InterPro" id="IPR044810">
    <property type="entry name" value="WRKY_plant"/>
</dbReference>
<evidence type="ECO:0000259" key="7">
    <source>
        <dbReference type="PROSITE" id="PS50811"/>
    </source>
</evidence>
<dbReference type="FunFam" id="2.20.25.80:FF:000004">
    <property type="entry name" value="WRKY transcription factor 65"/>
    <property type="match status" value="1"/>
</dbReference>
<evidence type="ECO:0000256" key="6">
    <source>
        <dbReference type="SAM" id="MobiDB-lite"/>
    </source>
</evidence>
<proteinExistence type="predicted"/>
<dbReference type="PANTHER" id="PTHR31282">
    <property type="entry name" value="WRKY TRANSCRIPTION FACTOR 21-RELATED"/>
    <property type="match status" value="1"/>
</dbReference>
<feature type="domain" description="WRKY" evidence="7">
    <location>
        <begin position="261"/>
        <end position="327"/>
    </location>
</feature>
<feature type="region of interest" description="Disordered" evidence="6">
    <location>
        <begin position="81"/>
        <end position="102"/>
    </location>
</feature>
<dbReference type="Proteomes" id="UP000237000">
    <property type="component" value="Unassembled WGS sequence"/>
</dbReference>
<protein>
    <submittedName>
        <fullName evidence="8">WRKY domain containing protein</fullName>
    </submittedName>
</protein>
<keyword evidence="4" id="KW-0804">Transcription</keyword>
<gene>
    <name evidence="8" type="primary">TorWRKY1</name>
    <name evidence="8" type="ORF">TorRG33x02_112560</name>
</gene>
<dbReference type="EMBL" id="JXTC01000061">
    <property type="protein sequence ID" value="PON92977.1"/>
    <property type="molecule type" value="Genomic_DNA"/>
</dbReference>
<dbReference type="Gene3D" id="2.20.25.80">
    <property type="entry name" value="WRKY domain"/>
    <property type="match status" value="1"/>
</dbReference>
<dbReference type="SMART" id="SM00774">
    <property type="entry name" value="WRKY"/>
    <property type="match status" value="1"/>
</dbReference>
<dbReference type="GO" id="GO:0005516">
    <property type="term" value="F:calmodulin binding"/>
    <property type="evidence" value="ECO:0007669"/>
    <property type="project" value="UniProtKB-ARBA"/>
</dbReference>
<dbReference type="Pfam" id="PF03106">
    <property type="entry name" value="WRKY"/>
    <property type="match status" value="1"/>
</dbReference>
<dbReference type="GO" id="GO:0003700">
    <property type="term" value="F:DNA-binding transcription factor activity"/>
    <property type="evidence" value="ECO:0007669"/>
    <property type="project" value="InterPro"/>
</dbReference>
<dbReference type="AlphaFoldDB" id="A0A2P5F5B0"/>
<dbReference type="GO" id="GO:0005634">
    <property type="term" value="C:nucleus"/>
    <property type="evidence" value="ECO:0007669"/>
    <property type="project" value="UniProtKB-SubCell"/>
</dbReference>